<feature type="region of interest" description="Disordered" evidence="1">
    <location>
        <begin position="37"/>
        <end position="82"/>
    </location>
</feature>
<comment type="caution">
    <text evidence="3">The sequence shown here is derived from an EMBL/GenBank/DDBJ whole genome shotgun (WGS) entry which is preliminary data.</text>
</comment>
<dbReference type="InterPro" id="IPR036047">
    <property type="entry name" value="F-box-like_dom_sf"/>
</dbReference>
<sequence>MGGSVLMRCGGNTRDVAGAVDDVSASSGDLHLVSREELNGESEDLSGADTSARVSGLEGSMDSSRASSSGDAGDAHHANRANESSGCCSVLRGEDSEDLKQGICGVEDACVNAGPDWSDMVDEVLALIFSFLTVRERFRAGTVCKRWCRASHNPACWTKVRMATHSEKCIRDVLLRSRGQLVDLSLDFTKHSMLRMIGYSCPLLQRVDFCFLGFGEDWLPSVEAFVHGCPQVHSLKLWPISRRPSSIHMSLCIRILLTGLPHLLSLSLRSDEISDRELSIISETAPQLEALELSGKRITDPSLDLIGRKLDNLRVFVIH</sequence>
<dbReference type="OrthoDB" id="2095648at2759"/>
<accession>A0A388MBF2</accession>
<dbReference type="Gene3D" id="3.80.10.10">
    <property type="entry name" value="Ribonuclease Inhibitor"/>
    <property type="match status" value="1"/>
</dbReference>
<dbReference type="SMART" id="SM00256">
    <property type="entry name" value="FBOX"/>
    <property type="match status" value="1"/>
</dbReference>
<evidence type="ECO:0000256" key="1">
    <source>
        <dbReference type="SAM" id="MobiDB-lite"/>
    </source>
</evidence>
<dbReference type="EMBL" id="BFEA01000963">
    <property type="protein sequence ID" value="GBG91886.1"/>
    <property type="molecule type" value="Genomic_DNA"/>
</dbReference>
<dbReference type="SUPFAM" id="SSF52047">
    <property type="entry name" value="RNI-like"/>
    <property type="match status" value="1"/>
</dbReference>
<evidence type="ECO:0000259" key="2">
    <source>
        <dbReference type="SMART" id="SM00256"/>
    </source>
</evidence>
<feature type="domain" description="F-box" evidence="2">
    <location>
        <begin position="120"/>
        <end position="160"/>
    </location>
</feature>
<dbReference type="PANTHER" id="PTHR38926:SF72">
    <property type="entry name" value="IM:7136021-RELATED"/>
    <property type="match status" value="1"/>
</dbReference>
<dbReference type="InterPro" id="IPR001810">
    <property type="entry name" value="F-box_dom"/>
</dbReference>
<dbReference type="Gene3D" id="1.20.1280.50">
    <property type="match status" value="1"/>
</dbReference>
<dbReference type="InterPro" id="IPR032675">
    <property type="entry name" value="LRR_dom_sf"/>
</dbReference>
<dbReference type="Proteomes" id="UP000265515">
    <property type="component" value="Unassembled WGS sequence"/>
</dbReference>
<organism evidence="3 4">
    <name type="scientific">Chara braunii</name>
    <name type="common">Braun's stonewort</name>
    <dbReference type="NCBI Taxonomy" id="69332"/>
    <lineage>
        <taxon>Eukaryota</taxon>
        <taxon>Viridiplantae</taxon>
        <taxon>Streptophyta</taxon>
        <taxon>Charophyceae</taxon>
        <taxon>Charales</taxon>
        <taxon>Characeae</taxon>
        <taxon>Chara</taxon>
    </lineage>
</organism>
<dbReference type="SUPFAM" id="SSF81383">
    <property type="entry name" value="F-box domain"/>
    <property type="match status" value="1"/>
</dbReference>
<protein>
    <recommendedName>
        <fullName evidence="2">F-box domain-containing protein</fullName>
    </recommendedName>
</protein>
<reference evidence="3 4" key="1">
    <citation type="journal article" date="2018" name="Cell">
        <title>The Chara Genome: Secondary Complexity and Implications for Plant Terrestrialization.</title>
        <authorList>
            <person name="Nishiyama T."/>
            <person name="Sakayama H."/>
            <person name="Vries J.D."/>
            <person name="Buschmann H."/>
            <person name="Saint-Marcoux D."/>
            <person name="Ullrich K.K."/>
            <person name="Haas F.B."/>
            <person name="Vanderstraeten L."/>
            <person name="Becker D."/>
            <person name="Lang D."/>
            <person name="Vosolsobe S."/>
            <person name="Rombauts S."/>
            <person name="Wilhelmsson P.K.I."/>
            <person name="Janitza P."/>
            <person name="Kern R."/>
            <person name="Heyl A."/>
            <person name="Rumpler F."/>
            <person name="Villalobos L.I.A.C."/>
            <person name="Clay J.M."/>
            <person name="Skokan R."/>
            <person name="Toyoda A."/>
            <person name="Suzuki Y."/>
            <person name="Kagoshima H."/>
            <person name="Schijlen E."/>
            <person name="Tajeshwar N."/>
            <person name="Catarino B."/>
            <person name="Hetherington A.J."/>
            <person name="Saltykova A."/>
            <person name="Bonnot C."/>
            <person name="Breuninger H."/>
            <person name="Symeonidi A."/>
            <person name="Radhakrishnan G.V."/>
            <person name="Van Nieuwerburgh F."/>
            <person name="Deforce D."/>
            <person name="Chang C."/>
            <person name="Karol K.G."/>
            <person name="Hedrich R."/>
            <person name="Ulvskov P."/>
            <person name="Glockner G."/>
            <person name="Delwiche C.F."/>
            <person name="Petrasek J."/>
            <person name="Van de Peer Y."/>
            <person name="Friml J."/>
            <person name="Beilby M."/>
            <person name="Dolan L."/>
            <person name="Kohara Y."/>
            <person name="Sugano S."/>
            <person name="Fujiyama A."/>
            <person name="Delaux P.-M."/>
            <person name="Quint M."/>
            <person name="TheiBen G."/>
            <person name="Hagemann M."/>
            <person name="Harholt J."/>
            <person name="Dunand C."/>
            <person name="Zachgo S."/>
            <person name="Langdale J."/>
            <person name="Maumus F."/>
            <person name="Straeten D.V.D."/>
            <person name="Gould S.B."/>
            <person name="Rensing S.A."/>
        </authorList>
    </citation>
    <scope>NUCLEOTIDE SEQUENCE [LARGE SCALE GENOMIC DNA]</scope>
    <source>
        <strain evidence="3 4">S276</strain>
    </source>
</reference>
<name>A0A388MBF2_CHABU</name>
<keyword evidence="4" id="KW-1185">Reference proteome</keyword>
<dbReference type="Gramene" id="GBG91886">
    <property type="protein sequence ID" value="GBG91886"/>
    <property type="gene ID" value="CBR_g53944"/>
</dbReference>
<dbReference type="Pfam" id="PF12937">
    <property type="entry name" value="F-box-like"/>
    <property type="match status" value="1"/>
</dbReference>
<evidence type="ECO:0000313" key="4">
    <source>
        <dbReference type="Proteomes" id="UP000265515"/>
    </source>
</evidence>
<dbReference type="AlphaFoldDB" id="A0A388MBF2"/>
<dbReference type="PANTHER" id="PTHR38926">
    <property type="entry name" value="F-BOX DOMAIN CONTAINING PROTEIN, EXPRESSED"/>
    <property type="match status" value="1"/>
</dbReference>
<evidence type="ECO:0000313" key="3">
    <source>
        <dbReference type="EMBL" id="GBG91886.1"/>
    </source>
</evidence>
<gene>
    <name evidence="3" type="ORF">CBR_g53944</name>
</gene>
<proteinExistence type="predicted"/>
<feature type="compositionally biased region" description="Low complexity" evidence="1">
    <location>
        <begin position="59"/>
        <end position="72"/>
    </location>
</feature>